<evidence type="ECO:0000313" key="5">
    <source>
        <dbReference type="Proteomes" id="UP001213972"/>
    </source>
</evidence>
<dbReference type="Gene3D" id="3.40.50.1000">
    <property type="entry name" value="HAD superfamily/HAD-like"/>
    <property type="match status" value="1"/>
</dbReference>
<keyword evidence="1 3" id="KW-0378">Hydrolase</keyword>
<reference evidence="4" key="1">
    <citation type="submission" date="2023-03" db="EMBL/GenBank/DDBJ databases">
        <title>Andean soil-derived lignocellulolytic bacterial consortium as a source of novel taxa and putative plastic-active enzymes.</title>
        <authorList>
            <person name="Diaz-Garcia L."/>
            <person name="Chuvochina M."/>
            <person name="Feuerriegel G."/>
            <person name="Bunk B."/>
            <person name="Sproer C."/>
            <person name="Streit W.R."/>
            <person name="Rodriguez L.M."/>
            <person name="Overmann J."/>
            <person name="Jimenez D.J."/>
        </authorList>
    </citation>
    <scope>NUCLEOTIDE SEQUENCE</scope>
    <source>
        <strain evidence="4">MAG 4610</strain>
    </source>
</reference>
<dbReference type="InterPro" id="IPR036412">
    <property type="entry name" value="HAD-like_sf"/>
</dbReference>
<organism evidence="4 5">
    <name type="scientific">Candidatus Microbacterium phytovorans</name>
    <dbReference type="NCBI Taxonomy" id="3121374"/>
    <lineage>
        <taxon>Bacteria</taxon>
        <taxon>Bacillati</taxon>
        <taxon>Actinomycetota</taxon>
        <taxon>Actinomycetes</taxon>
        <taxon>Micrococcales</taxon>
        <taxon>Microbacteriaceae</taxon>
        <taxon>Microbacterium</taxon>
    </lineage>
</organism>
<dbReference type="Proteomes" id="UP001213972">
    <property type="component" value="Chromosome"/>
</dbReference>
<dbReference type="EC" id="3.1.3.12" evidence="3"/>
<dbReference type="NCBIfam" id="TIGR00685">
    <property type="entry name" value="T6PP"/>
    <property type="match status" value="1"/>
</dbReference>
<dbReference type="PANTHER" id="PTHR43768:SF3">
    <property type="entry name" value="TREHALOSE 6-PHOSPHATE PHOSPHATASE"/>
    <property type="match status" value="1"/>
</dbReference>
<evidence type="ECO:0000256" key="3">
    <source>
        <dbReference type="RuleBase" id="RU361117"/>
    </source>
</evidence>
<dbReference type="Gene3D" id="3.30.70.1020">
    <property type="entry name" value="Trehalose-6-phosphate phosphatase related protein, domain 2"/>
    <property type="match status" value="1"/>
</dbReference>
<evidence type="ECO:0000256" key="1">
    <source>
        <dbReference type="ARBA" id="ARBA00022801"/>
    </source>
</evidence>
<dbReference type="AlphaFoldDB" id="A0AAJ5W2Y9"/>
<keyword evidence="3" id="KW-0460">Magnesium</keyword>
<comment type="similarity">
    <text evidence="3">Belongs to the trehalose phosphatase family.</text>
</comment>
<dbReference type="GO" id="GO:0005992">
    <property type="term" value="P:trehalose biosynthetic process"/>
    <property type="evidence" value="ECO:0007669"/>
    <property type="project" value="InterPro"/>
</dbReference>
<proteinExistence type="inferred from homology"/>
<evidence type="ECO:0000256" key="2">
    <source>
        <dbReference type="ARBA" id="ARBA00024179"/>
    </source>
</evidence>
<name>A0AAJ5W2Y9_9MICO</name>
<keyword evidence="3" id="KW-0479">Metal-binding</keyword>
<dbReference type="InterPro" id="IPR003337">
    <property type="entry name" value="Trehalose_PPase"/>
</dbReference>
<protein>
    <recommendedName>
        <fullName evidence="3">Trehalose 6-phosphate phosphatase</fullName>
        <ecNumber evidence="3">3.1.3.12</ecNumber>
    </recommendedName>
</protein>
<dbReference type="Pfam" id="PF02358">
    <property type="entry name" value="Trehalose_PPase"/>
    <property type="match status" value="1"/>
</dbReference>
<dbReference type="GO" id="GO:0046872">
    <property type="term" value="F:metal ion binding"/>
    <property type="evidence" value="ECO:0007669"/>
    <property type="project" value="UniProtKB-KW"/>
</dbReference>
<comment type="catalytic activity">
    <reaction evidence="3">
        <text>alpha,alpha-trehalose 6-phosphate + H2O = alpha,alpha-trehalose + phosphate</text>
        <dbReference type="Rhea" id="RHEA:23420"/>
        <dbReference type="ChEBI" id="CHEBI:15377"/>
        <dbReference type="ChEBI" id="CHEBI:16551"/>
        <dbReference type="ChEBI" id="CHEBI:43474"/>
        <dbReference type="ChEBI" id="CHEBI:58429"/>
        <dbReference type="EC" id="3.1.3.12"/>
    </reaction>
</comment>
<dbReference type="InterPro" id="IPR023214">
    <property type="entry name" value="HAD_sf"/>
</dbReference>
<comment type="function">
    <text evidence="2 3">Removes the phosphate from trehalose 6-phosphate to produce free trehalose.</text>
</comment>
<dbReference type="EMBL" id="CP119321">
    <property type="protein sequence ID" value="WEK14605.1"/>
    <property type="molecule type" value="Genomic_DNA"/>
</dbReference>
<comment type="cofactor">
    <cofactor evidence="3">
        <name>Mg(2+)</name>
        <dbReference type="ChEBI" id="CHEBI:18420"/>
    </cofactor>
</comment>
<accession>A0AAJ5W2Y9</accession>
<sequence length="264" mass="27974">MSLDDLALTPRLLVALDFDGTLAPLVDEPLTARMLPEAADAVAALVAAPGTTVAFVSGRSLDDLREIAEHDDDSAIVLAGSHGAQWWHPRGMVQDGAGDAVGTGTATPRPAEEALRDELREAAEAAVADIDGAWIEPKTFGFGVHSRLVDPARAADAHARVDALIADRAPGWRRRVGHSITEYAFREEGKDTAVARLRALTRATGVLFAGDDVTDEDALRSLEPGDVGIRVGAGETAATVRVADERELADLLRALAHRRTSARE</sequence>
<dbReference type="SUPFAM" id="SSF56784">
    <property type="entry name" value="HAD-like"/>
    <property type="match status" value="1"/>
</dbReference>
<dbReference type="PANTHER" id="PTHR43768">
    <property type="entry name" value="TREHALOSE 6-PHOSPHATE PHOSPHATASE"/>
    <property type="match status" value="1"/>
</dbReference>
<gene>
    <name evidence="4" type="primary">otsB</name>
    <name evidence="4" type="ORF">P0Y48_05215</name>
</gene>
<evidence type="ECO:0000313" key="4">
    <source>
        <dbReference type="EMBL" id="WEK14605.1"/>
    </source>
</evidence>
<dbReference type="InterPro" id="IPR044651">
    <property type="entry name" value="OTSB-like"/>
</dbReference>
<comment type="pathway">
    <text evidence="3">Glycan biosynthesis; trehalose biosynthesis.</text>
</comment>
<dbReference type="GO" id="GO:0004805">
    <property type="term" value="F:trehalose-phosphatase activity"/>
    <property type="evidence" value="ECO:0007669"/>
    <property type="project" value="UniProtKB-EC"/>
</dbReference>